<keyword evidence="3" id="KW-1185">Reference proteome</keyword>
<dbReference type="GO" id="GO:0005930">
    <property type="term" value="C:axoneme"/>
    <property type="evidence" value="ECO:0007669"/>
    <property type="project" value="TreeGrafter"/>
</dbReference>
<accession>A0A482WFH1</accession>
<evidence type="ECO:0000256" key="1">
    <source>
        <dbReference type="SAM" id="MobiDB-lite"/>
    </source>
</evidence>
<dbReference type="Proteomes" id="UP000291343">
    <property type="component" value="Unassembled WGS sequence"/>
</dbReference>
<dbReference type="SMART" id="SM01297">
    <property type="entry name" value="KAP"/>
    <property type="match status" value="1"/>
</dbReference>
<dbReference type="InterPro" id="IPR000225">
    <property type="entry name" value="Armadillo"/>
</dbReference>
<dbReference type="GO" id="GO:0019894">
    <property type="term" value="F:kinesin binding"/>
    <property type="evidence" value="ECO:0007669"/>
    <property type="project" value="InterPro"/>
</dbReference>
<feature type="compositionally biased region" description="Low complexity" evidence="1">
    <location>
        <begin position="260"/>
        <end position="269"/>
    </location>
</feature>
<dbReference type="Gene3D" id="1.25.10.10">
    <property type="entry name" value="Leucine-rich Repeat Variant"/>
    <property type="match status" value="1"/>
</dbReference>
<protein>
    <recommendedName>
        <fullName evidence="4">Kinesin-associated protein 3</fullName>
    </recommendedName>
</protein>
<dbReference type="STRING" id="195883.A0A482WFH1"/>
<feature type="region of interest" description="Disordered" evidence="1">
    <location>
        <begin position="259"/>
        <end position="343"/>
    </location>
</feature>
<dbReference type="PANTHER" id="PTHR15605:SF2">
    <property type="entry name" value="KINESIN-ASSOCIATED PROTEIN 3"/>
    <property type="match status" value="1"/>
</dbReference>
<feature type="compositionally biased region" description="Basic and acidic residues" evidence="1">
    <location>
        <begin position="837"/>
        <end position="847"/>
    </location>
</feature>
<dbReference type="SMR" id="A0A482WFH1"/>
<dbReference type="GO" id="GO:0035869">
    <property type="term" value="C:ciliary transition zone"/>
    <property type="evidence" value="ECO:0007669"/>
    <property type="project" value="TreeGrafter"/>
</dbReference>
<dbReference type="SMART" id="SM00185">
    <property type="entry name" value="ARM"/>
    <property type="match status" value="4"/>
</dbReference>
<dbReference type="Pfam" id="PF05804">
    <property type="entry name" value="KAP"/>
    <property type="match status" value="1"/>
</dbReference>
<dbReference type="InterPro" id="IPR008658">
    <property type="entry name" value="KAP3"/>
</dbReference>
<dbReference type="GO" id="GO:0007018">
    <property type="term" value="P:microtubule-based movement"/>
    <property type="evidence" value="ECO:0007669"/>
    <property type="project" value="TreeGrafter"/>
</dbReference>
<dbReference type="InterPro" id="IPR016024">
    <property type="entry name" value="ARM-type_fold"/>
</dbReference>
<comment type="caution">
    <text evidence="2">The sequence shown here is derived from an EMBL/GenBank/DDBJ whole genome shotgun (WGS) entry which is preliminary data.</text>
</comment>
<feature type="region of interest" description="Disordered" evidence="1">
    <location>
        <begin position="829"/>
        <end position="849"/>
    </location>
</feature>
<dbReference type="EMBL" id="QKKF02037473">
    <property type="protein sequence ID" value="RZF32208.1"/>
    <property type="molecule type" value="Genomic_DNA"/>
</dbReference>
<reference evidence="2 3" key="1">
    <citation type="journal article" date="2017" name="Gigascience">
        <title>Genome sequence of the small brown planthopper, Laodelphax striatellus.</title>
        <authorList>
            <person name="Zhu J."/>
            <person name="Jiang F."/>
            <person name="Wang X."/>
            <person name="Yang P."/>
            <person name="Bao Y."/>
            <person name="Zhao W."/>
            <person name="Wang W."/>
            <person name="Lu H."/>
            <person name="Wang Q."/>
            <person name="Cui N."/>
            <person name="Li J."/>
            <person name="Chen X."/>
            <person name="Luo L."/>
            <person name="Yu J."/>
            <person name="Kang L."/>
            <person name="Cui F."/>
        </authorList>
    </citation>
    <scope>NUCLEOTIDE SEQUENCE [LARGE SCALE GENOMIC DNA]</scope>
    <source>
        <strain evidence="2">Lst14</strain>
    </source>
</reference>
<feature type="compositionally biased region" description="Polar residues" evidence="1">
    <location>
        <begin position="275"/>
        <end position="289"/>
    </location>
</feature>
<dbReference type="AlphaFoldDB" id="A0A482WFH1"/>
<evidence type="ECO:0000313" key="2">
    <source>
        <dbReference type="EMBL" id="RZF32208.1"/>
    </source>
</evidence>
<evidence type="ECO:0000313" key="3">
    <source>
        <dbReference type="Proteomes" id="UP000291343"/>
    </source>
</evidence>
<dbReference type="GO" id="GO:0044782">
    <property type="term" value="P:cilium organization"/>
    <property type="evidence" value="ECO:0007669"/>
    <property type="project" value="TreeGrafter"/>
</dbReference>
<sequence>MIMQAEDARFIKRRVRSGTIDVHPVETALIVNYEVEAVILGEHGQELLSEKKDCKKIIRLKRLDANTDCSALAKDVCDRCTLIHKSKEAEVEHLIYYLRSRKENAFAESMESPRPYSGCESPSPGGLTAAEKAVASFAQLEDYLELLYEDLPDKVRGSALILELAQDSNNLNELAKRESVLSALSRVLREDWKKSIELSTNIVHTFFCFSIYITFHPIIRRYKVGSLILEIVKFELERYTKLKSELEALSKSGGETVTGIPISRLPLPRSRSRPQTSASTARPGRNTTPSPSPAPPLDKKRISNIPPPRTIVRPLTTGGNMATPQLQPTPPSTLNAKTPESDDDSAITARKLFTLSKKQDQLLKVSFDFLLNMANEISVQDKIRRKKVVRLLVQTLDRTTPELLVVVLTFLQKLSIFRENKDEMASLNVIDKLPKLLQMKEPSIELVTLNLLFNLSFDTKQREKMVRVGFIPKLVSLLGNENYREIVLKLLYHLSMDDRVKAMFTYTDCIPKVMRYVLEWDSDHREYLLPISLCINLALHQRCAEIMVGAKGECLQELMVRAFHSSNEFLLKIARNISKHPSTKHFFVDFIGDLAAALTCCQNTDWFSSQKYFLYECIGILGNLTLPDINYCQLLNEYNLIPWIKSNLVAGKAKADIVLLVVIFVGTAAGDEACSSLFCKADILLSLVELLKANQEDDEMVLQIIRVFYRIARHPSTREYLIKETDVPAYLTDLMHDKNEYIRKVCDACLEIIKESSEEWAERIKIEKFEWHNSHWLSIVNAAEGIENKAMETSDFNDAMPRYNLFQQSLLFQGDSQVSLNTGDDIEILSNNAQSDDGSRPVSRYESETEDIIESNNNKMRKKEMKPGERTKEMVRDALRNLVISEDSNDDPQFFHMDSVID</sequence>
<evidence type="ECO:0008006" key="4">
    <source>
        <dbReference type="Google" id="ProtNLM"/>
    </source>
</evidence>
<dbReference type="SUPFAM" id="SSF48371">
    <property type="entry name" value="ARM repeat"/>
    <property type="match status" value="1"/>
</dbReference>
<dbReference type="InParanoid" id="A0A482WFH1"/>
<organism evidence="2 3">
    <name type="scientific">Laodelphax striatellus</name>
    <name type="common">Small brown planthopper</name>
    <name type="synonym">Delphax striatella</name>
    <dbReference type="NCBI Taxonomy" id="195883"/>
    <lineage>
        <taxon>Eukaryota</taxon>
        <taxon>Metazoa</taxon>
        <taxon>Ecdysozoa</taxon>
        <taxon>Arthropoda</taxon>
        <taxon>Hexapoda</taxon>
        <taxon>Insecta</taxon>
        <taxon>Pterygota</taxon>
        <taxon>Neoptera</taxon>
        <taxon>Paraneoptera</taxon>
        <taxon>Hemiptera</taxon>
        <taxon>Auchenorrhyncha</taxon>
        <taxon>Fulgoroidea</taxon>
        <taxon>Delphacidae</taxon>
        <taxon>Criomorphinae</taxon>
        <taxon>Laodelphax</taxon>
    </lineage>
</organism>
<dbReference type="InterPro" id="IPR011989">
    <property type="entry name" value="ARM-like"/>
</dbReference>
<dbReference type="OrthoDB" id="10265679at2759"/>
<dbReference type="FunCoup" id="A0A482WFH1">
    <property type="interactions" value="545"/>
</dbReference>
<proteinExistence type="predicted"/>
<gene>
    <name evidence="2" type="ORF">LSTR_LSTR004071</name>
</gene>
<dbReference type="GO" id="GO:0016939">
    <property type="term" value="C:kinesin II complex"/>
    <property type="evidence" value="ECO:0007669"/>
    <property type="project" value="TreeGrafter"/>
</dbReference>
<name>A0A482WFH1_LAOST</name>
<dbReference type="PANTHER" id="PTHR15605">
    <property type="entry name" value="KINESIN-ASSOCIATED PROTEINS"/>
    <property type="match status" value="1"/>
</dbReference>